<dbReference type="VEuPathDB" id="VectorBase:ISCW008088"/>
<accession>B7PWK0</accession>
<dbReference type="OrthoDB" id="4794873at2759"/>
<feature type="domain" description="Nose resistant-to-fluoxetine protein N-terminal" evidence="1">
    <location>
        <begin position="63"/>
        <end position="160"/>
    </location>
</feature>
<reference evidence="2 4" key="1">
    <citation type="submission" date="2008-03" db="EMBL/GenBank/DDBJ databases">
        <title>Annotation of Ixodes scapularis.</title>
        <authorList>
            <consortium name="Ixodes scapularis Genome Project Consortium"/>
            <person name="Caler E."/>
            <person name="Hannick L.I."/>
            <person name="Bidwell S."/>
            <person name="Joardar V."/>
            <person name="Thiagarajan M."/>
            <person name="Amedeo P."/>
            <person name="Galinsky K.J."/>
            <person name="Schobel S."/>
            <person name="Inman J."/>
            <person name="Hostetler J."/>
            <person name="Miller J."/>
            <person name="Hammond M."/>
            <person name="Megy K."/>
            <person name="Lawson D."/>
            <person name="Kodira C."/>
            <person name="Sutton G."/>
            <person name="Meyer J."/>
            <person name="Hill C.A."/>
            <person name="Birren B."/>
            <person name="Nene V."/>
            <person name="Collins F."/>
            <person name="Alarcon-Chaidez F."/>
            <person name="Wikel S."/>
            <person name="Strausberg R."/>
        </authorList>
    </citation>
    <scope>NUCLEOTIDE SEQUENCE [LARGE SCALE GENOMIC DNA]</scope>
    <source>
        <strain evidence="4">Wikel</strain>
        <strain evidence="2">Wikel colony</strain>
    </source>
</reference>
<dbReference type="EnsemblMetazoa" id="ISCW008088-RA">
    <property type="protein sequence ID" value="ISCW008088-PA"/>
    <property type="gene ID" value="ISCW008088"/>
</dbReference>
<organism>
    <name type="scientific">Ixodes scapularis</name>
    <name type="common">Black-legged tick</name>
    <name type="synonym">Deer tick</name>
    <dbReference type="NCBI Taxonomy" id="6945"/>
    <lineage>
        <taxon>Eukaryota</taxon>
        <taxon>Metazoa</taxon>
        <taxon>Ecdysozoa</taxon>
        <taxon>Arthropoda</taxon>
        <taxon>Chelicerata</taxon>
        <taxon>Arachnida</taxon>
        <taxon>Acari</taxon>
        <taxon>Parasitiformes</taxon>
        <taxon>Ixodida</taxon>
        <taxon>Ixodoidea</taxon>
        <taxon>Ixodidae</taxon>
        <taxon>Ixodinae</taxon>
        <taxon>Ixodes</taxon>
    </lineage>
</organism>
<keyword evidence="4" id="KW-1185">Reference proteome</keyword>
<dbReference type="Proteomes" id="UP000001555">
    <property type="component" value="Unassembled WGS sequence"/>
</dbReference>
<evidence type="ECO:0000313" key="2">
    <source>
        <dbReference type="EMBL" id="EEC10972.1"/>
    </source>
</evidence>
<dbReference type="HOGENOM" id="CLU_142466_0_0_1"/>
<dbReference type="VEuPathDB" id="VectorBase:ISCI008088"/>
<dbReference type="InterPro" id="IPR006621">
    <property type="entry name" value="Nose-resist-to-fluoxetine_N"/>
</dbReference>
<name>B7PWK0_IXOSC</name>
<dbReference type="AlphaFoldDB" id="B7PWK0"/>
<dbReference type="VEuPathDB" id="VectorBase:ISCP_012616"/>
<evidence type="ECO:0000259" key="1">
    <source>
        <dbReference type="SMART" id="SM00703"/>
    </source>
</evidence>
<dbReference type="EMBL" id="DS808485">
    <property type="protein sequence ID" value="EEC10972.1"/>
    <property type="molecule type" value="Genomic_DNA"/>
</dbReference>
<dbReference type="InParanoid" id="B7PWK0"/>
<dbReference type="Pfam" id="PF20146">
    <property type="entry name" value="NRF"/>
    <property type="match status" value="1"/>
</dbReference>
<evidence type="ECO:0000313" key="4">
    <source>
        <dbReference type="Proteomes" id="UP000001555"/>
    </source>
</evidence>
<dbReference type="SMART" id="SM00703">
    <property type="entry name" value="NRF"/>
    <property type="match status" value="1"/>
</dbReference>
<evidence type="ECO:0000313" key="3">
    <source>
        <dbReference type="EnsemblMetazoa" id="ISCW008088-PA"/>
    </source>
</evidence>
<gene>
    <name evidence="2" type="ORF">IscW_ISCW008088</name>
</gene>
<dbReference type="EMBL" id="ABJB010167754">
    <property type="status" value="NOT_ANNOTATED_CDS"/>
    <property type="molecule type" value="Genomic_DNA"/>
</dbReference>
<protein>
    <recommendedName>
        <fullName evidence="1">Nose resistant-to-fluoxetine protein N-terminal domain-containing protein</fullName>
    </recommendedName>
</protein>
<dbReference type="PaxDb" id="6945-B7PWK0"/>
<sequence length="162" mass="18272">MWSRAVGEGMAADVPAGDVGFNETATTEAPQPNALAILREMLQTQIDQAYDSSAERFLGAKLSPQCSLKLLKFVHALRNFEPWTIRMLDATGKYPTGLFQGTLSDIGAFDQCIETVIHDDYGNEKVRAHYCNLYMKFGKDLSFFEHVDDMLRLSHRRLSHQL</sequence>
<reference evidence="3" key="2">
    <citation type="submission" date="2020-05" db="UniProtKB">
        <authorList>
            <consortium name="EnsemblMetazoa"/>
        </authorList>
    </citation>
    <scope>IDENTIFICATION</scope>
    <source>
        <strain evidence="3">wikel</strain>
    </source>
</reference>
<proteinExistence type="predicted"/>
<dbReference type="EMBL" id="ABJB010911717">
    <property type="status" value="NOT_ANNOTATED_CDS"/>
    <property type="molecule type" value="Genomic_DNA"/>
</dbReference>